<keyword evidence="6" id="KW-0564">Palmitate</keyword>
<feature type="chain" id="PRO_5040843489" evidence="8">
    <location>
        <begin position="27"/>
        <end position="392"/>
    </location>
</feature>
<proteinExistence type="inferred from homology"/>
<evidence type="ECO:0000256" key="2">
    <source>
        <dbReference type="ARBA" id="ARBA00007886"/>
    </source>
</evidence>
<evidence type="ECO:0000313" key="12">
    <source>
        <dbReference type="Proteomes" id="UP001141950"/>
    </source>
</evidence>
<evidence type="ECO:0000259" key="9">
    <source>
        <dbReference type="Pfam" id="PF05504"/>
    </source>
</evidence>
<dbReference type="GO" id="GO:0016020">
    <property type="term" value="C:membrane"/>
    <property type="evidence" value="ECO:0007669"/>
    <property type="project" value="UniProtKB-SubCell"/>
</dbReference>
<dbReference type="InterPro" id="IPR046953">
    <property type="entry name" value="Spore_GerAC-like_C"/>
</dbReference>
<comment type="similarity">
    <text evidence="2">Belongs to the GerABKC lipoprotein family.</text>
</comment>
<dbReference type="PANTHER" id="PTHR35789">
    <property type="entry name" value="SPORE GERMINATION PROTEIN B3"/>
    <property type="match status" value="1"/>
</dbReference>
<evidence type="ECO:0000313" key="11">
    <source>
        <dbReference type="EMBL" id="MCR2805367.1"/>
    </source>
</evidence>
<dbReference type="InterPro" id="IPR008844">
    <property type="entry name" value="Spore_GerAC-like"/>
</dbReference>
<dbReference type="GO" id="GO:0009847">
    <property type="term" value="P:spore germination"/>
    <property type="evidence" value="ECO:0007669"/>
    <property type="project" value="InterPro"/>
</dbReference>
<evidence type="ECO:0000256" key="7">
    <source>
        <dbReference type="ARBA" id="ARBA00023288"/>
    </source>
</evidence>
<gene>
    <name evidence="11" type="ORF">NQZ67_15885</name>
</gene>
<dbReference type="PROSITE" id="PS51257">
    <property type="entry name" value="PROKAR_LIPOPROTEIN"/>
    <property type="match status" value="1"/>
</dbReference>
<evidence type="ECO:0000256" key="4">
    <source>
        <dbReference type="ARBA" id="ARBA00022729"/>
    </source>
</evidence>
<dbReference type="Pfam" id="PF05504">
    <property type="entry name" value="Spore_GerAC"/>
    <property type="match status" value="1"/>
</dbReference>
<keyword evidence="5" id="KW-0472">Membrane</keyword>
<dbReference type="Pfam" id="PF25198">
    <property type="entry name" value="Spore_GerAC_N"/>
    <property type="match status" value="1"/>
</dbReference>
<dbReference type="Proteomes" id="UP001141950">
    <property type="component" value="Unassembled WGS sequence"/>
</dbReference>
<dbReference type="Gene3D" id="3.30.300.210">
    <property type="entry name" value="Nutrient germinant receptor protein C, domain 3"/>
    <property type="match status" value="1"/>
</dbReference>
<dbReference type="EMBL" id="JANIPJ010000011">
    <property type="protein sequence ID" value="MCR2805367.1"/>
    <property type="molecule type" value="Genomic_DNA"/>
</dbReference>
<dbReference type="InterPro" id="IPR038501">
    <property type="entry name" value="Spore_GerAC_C_sf"/>
</dbReference>
<keyword evidence="4 8" id="KW-0732">Signal</keyword>
<protein>
    <submittedName>
        <fullName evidence="11">Ger(X)C family spore germination protein</fullName>
    </submittedName>
</protein>
<evidence type="ECO:0000256" key="5">
    <source>
        <dbReference type="ARBA" id="ARBA00023136"/>
    </source>
</evidence>
<accession>A0A9X2MSA5</accession>
<dbReference type="AlphaFoldDB" id="A0A9X2MSA5"/>
<organism evidence="11 12">
    <name type="scientific">Paenibacillus soyae</name>
    <dbReference type="NCBI Taxonomy" id="2969249"/>
    <lineage>
        <taxon>Bacteria</taxon>
        <taxon>Bacillati</taxon>
        <taxon>Bacillota</taxon>
        <taxon>Bacilli</taxon>
        <taxon>Bacillales</taxon>
        <taxon>Paenibacillaceae</taxon>
        <taxon>Paenibacillus</taxon>
    </lineage>
</organism>
<comment type="subcellular location">
    <subcellularLocation>
        <location evidence="1">Membrane</location>
        <topology evidence="1">Lipid-anchor</topology>
    </subcellularLocation>
</comment>
<dbReference type="NCBIfam" id="TIGR02887">
    <property type="entry name" value="spore_ger_x_C"/>
    <property type="match status" value="1"/>
</dbReference>
<evidence type="ECO:0000256" key="1">
    <source>
        <dbReference type="ARBA" id="ARBA00004635"/>
    </source>
</evidence>
<keyword evidence="7" id="KW-0449">Lipoprotein</keyword>
<evidence type="ECO:0000256" key="3">
    <source>
        <dbReference type="ARBA" id="ARBA00022544"/>
    </source>
</evidence>
<name>A0A9X2MSA5_9BACL</name>
<evidence type="ECO:0000256" key="8">
    <source>
        <dbReference type="SAM" id="SignalP"/>
    </source>
</evidence>
<sequence>MSAKLRRLWAFPCCACLLLLMTGCWDRTEINDLAIVTAAGFDLTEDNKIKLSVQIYAPGNPGQQQGSMGSEPQIGGSEALVESAVGLDSADAAAQLQEHLSRNIFWGQADIFLIGEKLAKHGISEPLDFLTRHPHPRERANMYVIKGSPEDILKWQPNIERNSAEVMREMAVIQTGLNITLLETQVSLASETRTALMPIIKMTKSGNKASPTLVGAASFRNLKLSQEYNVKKTRGLLWLRNEIRESTITTKVDGSEGFASLNVFNTASTLIPSIGNGKWKIKVKLLATGNLTQNSTTANLSLPVEVKKLEEAFKKVLQERIEGSVRLAKKSRTDVLGFAEQFHRHYPKEWRASKKNWEEQFTQIEVDYDITLRIRRIGMTGRNQFLIEEEES</sequence>
<reference evidence="11" key="1">
    <citation type="submission" date="2022-08" db="EMBL/GenBank/DDBJ databases">
        <title>The genomic sequence of strain Paenibacillus sp. SCIV0701.</title>
        <authorList>
            <person name="Zhao H."/>
        </authorList>
    </citation>
    <scope>NUCLEOTIDE SEQUENCE</scope>
    <source>
        <strain evidence="11">SCIV0701</strain>
    </source>
</reference>
<dbReference type="Gene3D" id="6.20.190.10">
    <property type="entry name" value="Nutrient germinant receptor protein C, domain 1"/>
    <property type="match status" value="1"/>
</dbReference>
<dbReference type="PANTHER" id="PTHR35789:SF1">
    <property type="entry name" value="SPORE GERMINATION PROTEIN B3"/>
    <property type="match status" value="1"/>
</dbReference>
<feature type="domain" description="Spore germination GerAC-like C-terminal" evidence="9">
    <location>
        <begin position="215"/>
        <end position="378"/>
    </location>
</feature>
<evidence type="ECO:0000256" key="6">
    <source>
        <dbReference type="ARBA" id="ARBA00023139"/>
    </source>
</evidence>
<keyword evidence="12" id="KW-1185">Reference proteome</keyword>
<evidence type="ECO:0000259" key="10">
    <source>
        <dbReference type="Pfam" id="PF25198"/>
    </source>
</evidence>
<dbReference type="RefSeq" id="WP_257447692.1">
    <property type="nucleotide sequence ID" value="NZ_JANIPJ010000011.1"/>
</dbReference>
<feature type="signal peptide" evidence="8">
    <location>
        <begin position="1"/>
        <end position="26"/>
    </location>
</feature>
<feature type="domain" description="Spore germination protein N-terminal" evidence="10">
    <location>
        <begin position="26"/>
        <end position="201"/>
    </location>
</feature>
<comment type="caution">
    <text evidence="11">The sequence shown here is derived from an EMBL/GenBank/DDBJ whole genome shotgun (WGS) entry which is preliminary data.</text>
</comment>
<dbReference type="InterPro" id="IPR057336">
    <property type="entry name" value="GerAC_N"/>
</dbReference>
<keyword evidence="3" id="KW-0309">Germination</keyword>